<dbReference type="InterPro" id="IPR034164">
    <property type="entry name" value="Pepsin-like_dom"/>
</dbReference>
<comment type="subcellular location">
    <subcellularLocation>
        <location evidence="1">Secreted</location>
    </subcellularLocation>
</comment>
<dbReference type="SUPFAM" id="SSF50630">
    <property type="entry name" value="Acid proteases"/>
    <property type="match status" value="1"/>
</dbReference>
<comment type="caution">
    <text evidence="13">The sequence shown here is derived from an EMBL/GenBank/DDBJ whole genome shotgun (WGS) entry which is preliminary data.</text>
</comment>
<evidence type="ECO:0000256" key="2">
    <source>
        <dbReference type="ARBA" id="ARBA00007447"/>
    </source>
</evidence>
<proteinExistence type="inferred from homology"/>
<evidence type="ECO:0000313" key="14">
    <source>
        <dbReference type="Proteomes" id="UP001432322"/>
    </source>
</evidence>
<dbReference type="GO" id="GO:0006508">
    <property type="term" value="P:proteolysis"/>
    <property type="evidence" value="ECO:0007669"/>
    <property type="project" value="UniProtKB-KW"/>
</dbReference>
<feature type="domain" description="Peptidase A1" evidence="12">
    <location>
        <begin position="1"/>
        <end position="269"/>
    </location>
</feature>
<protein>
    <recommendedName>
        <fullName evidence="12">Peptidase A1 domain-containing protein</fullName>
    </recommendedName>
</protein>
<keyword evidence="6" id="KW-0064">Aspartyl protease</keyword>
<dbReference type="PANTHER" id="PTHR47966">
    <property type="entry name" value="BETA-SITE APP-CLEAVING ENZYME, ISOFORM A-RELATED"/>
    <property type="match status" value="1"/>
</dbReference>
<organism evidence="13 14">
    <name type="scientific">Pristionchus fissidentatus</name>
    <dbReference type="NCBI Taxonomy" id="1538716"/>
    <lineage>
        <taxon>Eukaryota</taxon>
        <taxon>Metazoa</taxon>
        <taxon>Ecdysozoa</taxon>
        <taxon>Nematoda</taxon>
        <taxon>Chromadorea</taxon>
        <taxon>Rhabditida</taxon>
        <taxon>Rhabditina</taxon>
        <taxon>Diplogasteromorpha</taxon>
        <taxon>Diplogasteroidea</taxon>
        <taxon>Neodiplogasteridae</taxon>
        <taxon>Pristionchus</taxon>
    </lineage>
</organism>
<dbReference type="Pfam" id="PF00026">
    <property type="entry name" value="Asp"/>
    <property type="match status" value="1"/>
</dbReference>
<dbReference type="FunFam" id="2.40.70.10:FF:000058">
    <property type="entry name" value="ASpartyl Protease"/>
    <property type="match status" value="1"/>
</dbReference>
<evidence type="ECO:0000256" key="7">
    <source>
        <dbReference type="ARBA" id="ARBA00022801"/>
    </source>
</evidence>
<evidence type="ECO:0000256" key="3">
    <source>
        <dbReference type="ARBA" id="ARBA00022525"/>
    </source>
</evidence>
<keyword evidence="14" id="KW-1185">Reference proteome</keyword>
<dbReference type="AlphaFoldDB" id="A0AAV5WCD7"/>
<dbReference type="PROSITE" id="PS51767">
    <property type="entry name" value="PEPTIDASE_A1"/>
    <property type="match status" value="1"/>
</dbReference>
<feature type="non-terminal residue" evidence="13">
    <location>
        <position position="1"/>
    </location>
</feature>
<dbReference type="Gene3D" id="2.40.70.10">
    <property type="entry name" value="Acid Proteases"/>
    <property type="match status" value="2"/>
</dbReference>
<dbReference type="PANTHER" id="PTHR47966:SF8">
    <property type="entry name" value="ASPARTIC PROTEASE 1-RELATED"/>
    <property type="match status" value="1"/>
</dbReference>
<evidence type="ECO:0000256" key="9">
    <source>
        <dbReference type="ARBA" id="ARBA00023157"/>
    </source>
</evidence>
<keyword evidence="7" id="KW-0378">Hydrolase</keyword>
<dbReference type="CDD" id="cd05471">
    <property type="entry name" value="pepsin_like"/>
    <property type="match status" value="1"/>
</dbReference>
<evidence type="ECO:0000259" key="12">
    <source>
        <dbReference type="PROSITE" id="PS51767"/>
    </source>
</evidence>
<keyword evidence="4" id="KW-0645">Protease</keyword>
<name>A0AAV5WCD7_9BILA</name>
<feature type="disulfide bond" evidence="11">
    <location>
        <begin position="195"/>
        <end position="229"/>
    </location>
</feature>
<dbReference type="InterPro" id="IPR021109">
    <property type="entry name" value="Peptidase_aspartic_dom_sf"/>
</dbReference>
<dbReference type="GO" id="GO:0005576">
    <property type="term" value="C:extracellular region"/>
    <property type="evidence" value="ECO:0007669"/>
    <property type="project" value="UniProtKB-SubCell"/>
</dbReference>
<evidence type="ECO:0000256" key="10">
    <source>
        <dbReference type="ARBA" id="ARBA00023180"/>
    </source>
</evidence>
<dbReference type="Proteomes" id="UP001432322">
    <property type="component" value="Unassembled WGS sequence"/>
</dbReference>
<keyword evidence="5" id="KW-0732">Signal</keyword>
<gene>
    <name evidence="13" type="ORF">PFISCL1PPCAC_20873</name>
</gene>
<evidence type="ECO:0000256" key="4">
    <source>
        <dbReference type="ARBA" id="ARBA00022670"/>
    </source>
</evidence>
<evidence type="ECO:0000256" key="5">
    <source>
        <dbReference type="ARBA" id="ARBA00022729"/>
    </source>
</evidence>
<keyword evidence="3" id="KW-0964">Secreted</keyword>
<dbReference type="InterPro" id="IPR001461">
    <property type="entry name" value="Aspartic_peptidase_A1"/>
</dbReference>
<evidence type="ECO:0000313" key="13">
    <source>
        <dbReference type="EMBL" id="GMT29576.1"/>
    </source>
</evidence>
<accession>A0AAV5WCD7</accession>
<evidence type="ECO:0000256" key="8">
    <source>
        <dbReference type="ARBA" id="ARBA00023145"/>
    </source>
</evidence>
<evidence type="ECO:0000256" key="1">
    <source>
        <dbReference type="ARBA" id="ARBA00004613"/>
    </source>
</evidence>
<dbReference type="InterPro" id="IPR033121">
    <property type="entry name" value="PEPTIDASE_A1"/>
</dbReference>
<keyword evidence="10" id="KW-0325">Glycoprotein</keyword>
<evidence type="ECO:0000256" key="6">
    <source>
        <dbReference type="ARBA" id="ARBA00022750"/>
    </source>
</evidence>
<keyword evidence="8" id="KW-0865">Zymogen</keyword>
<evidence type="ECO:0000256" key="11">
    <source>
        <dbReference type="PIRSR" id="PIRSR601461-2"/>
    </source>
</evidence>
<dbReference type="EMBL" id="BTSY01000005">
    <property type="protein sequence ID" value="GMT29576.1"/>
    <property type="molecule type" value="Genomic_DNA"/>
</dbReference>
<reference evidence="13" key="1">
    <citation type="submission" date="2023-10" db="EMBL/GenBank/DDBJ databases">
        <title>Genome assembly of Pristionchus species.</title>
        <authorList>
            <person name="Yoshida K."/>
            <person name="Sommer R.J."/>
        </authorList>
    </citation>
    <scope>NUCLEOTIDE SEQUENCE</scope>
    <source>
        <strain evidence="13">RS5133</strain>
    </source>
</reference>
<keyword evidence="9 11" id="KW-1015">Disulfide bond</keyword>
<dbReference type="GO" id="GO:0005764">
    <property type="term" value="C:lysosome"/>
    <property type="evidence" value="ECO:0007669"/>
    <property type="project" value="TreeGrafter"/>
</dbReference>
<comment type="similarity">
    <text evidence="2">Belongs to the peptidase A1 family.</text>
</comment>
<dbReference type="GO" id="GO:0004190">
    <property type="term" value="F:aspartic-type endopeptidase activity"/>
    <property type="evidence" value="ECO:0007669"/>
    <property type="project" value="UniProtKB-KW"/>
</dbReference>
<sequence>FLCSASSTFVKTAQPFIIFYESGSIRGYVSTDVLNLTGLIYPKQGMGVANAVVDVFELSPADGIIGLGWPPLAEDGIVTPMQNQLDQLGLPLFTIWMDRHVKPQRRNLGGLITYGGYDTNNCESEMAFVPLSSQTYWQFTMDGFAFGDYVLNKRRVTRSFSRPCRIGAPAAVVSAIVKAIGAKYDCSNQMFTVPCTGAYPDMVFTIGGKAYSVPSTEYVNDIDLPNGKCVLTIFEMQSGGFGSDFILGDTWSRSFCNIYDIGNSRIGFAKARHTEI</sequence>